<accession>A0A835LPG2</accession>
<organism evidence="6 7">
    <name type="scientific">Coptis chinensis</name>
    <dbReference type="NCBI Taxonomy" id="261450"/>
    <lineage>
        <taxon>Eukaryota</taxon>
        <taxon>Viridiplantae</taxon>
        <taxon>Streptophyta</taxon>
        <taxon>Embryophyta</taxon>
        <taxon>Tracheophyta</taxon>
        <taxon>Spermatophyta</taxon>
        <taxon>Magnoliopsida</taxon>
        <taxon>Ranunculales</taxon>
        <taxon>Ranunculaceae</taxon>
        <taxon>Coptidoideae</taxon>
        <taxon>Coptis</taxon>
    </lineage>
</organism>
<evidence type="ECO:0000313" key="6">
    <source>
        <dbReference type="EMBL" id="KAF9603218.1"/>
    </source>
</evidence>
<proteinExistence type="predicted"/>
<name>A0A835LPG2_9MAGN</name>
<reference evidence="6 7" key="1">
    <citation type="submission" date="2020-10" db="EMBL/GenBank/DDBJ databases">
        <title>The Coptis chinensis genome and diversification of protoberbering-type alkaloids.</title>
        <authorList>
            <person name="Wang B."/>
            <person name="Shu S."/>
            <person name="Song C."/>
            <person name="Liu Y."/>
        </authorList>
    </citation>
    <scope>NUCLEOTIDE SEQUENCE [LARGE SCALE GENOMIC DNA]</scope>
    <source>
        <strain evidence="6">HL-2020</strain>
        <tissue evidence="6">Leaf</tissue>
    </source>
</reference>
<feature type="region of interest" description="Disordered" evidence="4">
    <location>
        <begin position="218"/>
        <end position="241"/>
    </location>
</feature>
<dbReference type="GO" id="GO:0008270">
    <property type="term" value="F:zinc ion binding"/>
    <property type="evidence" value="ECO:0007669"/>
    <property type="project" value="UniProtKB-KW"/>
</dbReference>
<dbReference type="SUPFAM" id="SSF90209">
    <property type="entry name" value="Ran binding protein zinc finger-like"/>
    <property type="match status" value="3"/>
</dbReference>
<dbReference type="OrthoDB" id="1878647at2759"/>
<feature type="domain" description="RanBP2-type" evidence="5">
    <location>
        <begin position="89"/>
        <end position="115"/>
    </location>
</feature>
<dbReference type="PANTHER" id="PTHR12999">
    <property type="entry name" value="ZINC FINGER RAN-BINDING DOMAIN-CONTAINING PROTEIN 2 ZRANB2-RELATED"/>
    <property type="match status" value="1"/>
</dbReference>
<sequence>MVALKISSRQLESYPVRVAAVEESFAFCQVVFCPRERVKTALMASGKVDNRSAFGTKRSRNDLGQAFEEGQTWFFASVVFFMPASRSEGDWTCPQCGNVNFGFRNVCNRGKCGAARPQRTPRMGSVPPPGPFDHPPPFYVGGVAAPPVPQVMPNGYGPPYSVSGMRYNYGAAVHAPAPYGFLSSYPGPIGGVGYGPRPMDGYGFAFQGTPLPMSGPWSGGAIADNNASRKRRGGPDGSSEGDWMCPKCDNVNFAFRTTCNMKKCGTPRPSSGPNQSSGLPEGSWTCSKCENINYPFRTVCNRKGCGNEKPTSDQ</sequence>
<feature type="domain" description="RanBP2-type" evidence="5">
    <location>
        <begin position="282"/>
        <end position="308"/>
    </location>
</feature>
<dbReference type="InterPro" id="IPR036443">
    <property type="entry name" value="Znf_RanBP2_sf"/>
</dbReference>
<evidence type="ECO:0000259" key="5">
    <source>
        <dbReference type="SMART" id="SM00547"/>
    </source>
</evidence>
<dbReference type="PANTHER" id="PTHR12999:SF24">
    <property type="entry name" value="RANBP2-TYPE DOMAIN-CONTAINING PROTEIN"/>
    <property type="match status" value="1"/>
</dbReference>
<dbReference type="SMART" id="SM00547">
    <property type="entry name" value="ZnF_RBZ"/>
    <property type="match status" value="3"/>
</dbReference>
<dbReference type="Gene3D" id="4.10.1060.10">
    <property type="entry name" value="Zinc finger, RanBP2-type"/>
    <property type="match status" value="3"/>
</dbReference>
<evidence type="ECO:0000313" key="7">
    <source>
        <dbReference type="Proteomes" id="UP000631114"/>
    </source>
</evidence>
<evidence type="ECO:0000256" key="4">
    <source>
        <dbReference type="SAM" id="MobiDB-lite"/>
    </source>
</evidence>
<dbReference type="Proteomes" id="UP000631114">
    <property type="component" value="Unassembled WGS sequence"/>
</dbReference>
<comment type="caution">
    <text evidence="6">The sequence shown here is derived from an EMBL/GenBank/DDBJ whole genome shotgun (WGS) entry which is preliminary data.</text>
</comment>
<keyword evidence="7" id="KW-1185">Reference proteome</keyword>
<dbReference type="Pfam" id="PF00641">
    <property type="entry name" value="Zn_ribbon_RanBP"/>
    <property type="match status" value="3"/>
</dbReference>
<keyword evidence="1" id="KW-0479">Metal-binding</keyword>
<keyword evidence="2" id="KW-0863">Zinc-finger</keyword>
<keyword evidence="3" id="KW-0862">Zinc</keyword>
<protein>
    <recommendedName>
        <fullName evidence="5">RanBP2-type domain-containing protein</fullName>
    </recommendedName>
</protein>
<evidence type="ECO:0000256" key="1">
    <source>
        <dbReference type="ARBA" id="ARBA00022723"/>
    </source>
</evidence>
<evidence type="ECO:0000256" key="2">
    <source>
        <dbReference type="ARBA" id="ARBA00022771"/>
    </source>
</evidence>
<dbReference type="InterPro" id="IPR001876">
    <property type="entry name" value="Znf_RanBP2"/>
</dbReference>
<feature type="domain" description="RanBP2-type" evidence="5">
    <location>
        <begin position="241"/>
        <end position="267"/>
    </location>
</feature>
<gene>
    <name evidence="6" type="ORF">IFM89_034551</name>
</gene>
<dbReference type="AlphaFoldDB" id="A0A835LPG2"/>
<evidence type="ECO:0000256" key="3">
    <source>
        <dbReference type="ARBA" id="ARBA00022833"/>
    </source>
</evidence>
<dbReference type="EMBL" id="JADFTS010000006">
    <property type="protein sequence ID" value="KAF9603218.1"/>
    <property type="molecule type" value="Genomic_DNA"/>
</dbReference>